<dbReference type="InterPro" id="IPR044862">
    <property type="entry name" value="Pro_4_hyd_alph_FE2OG_OXY"/>
</dbReference>
<reference evidence="2 3" key="1">
    <citation type="submission" date="2018-08" db="EMBL/GenBank/DDBJ databases">
        <title>Recombination of ecologically and evolutionarily significant loci maintains genetic cohesion in the Pseudomonas syringae species complex.</title>
        <authorList>
            <person name="Dillon M."/>
            <person name="Thakur S."/>
            <person name="Almeida R.N.D."/>
            <person name="Weir B.S."/>
            <person name="Guttman D.S."/>
        </authorList>
    </citation>
    <scope>NUCLEOTIDE SEQUENCE [LARGE SCALE GENOMIC DNA]</scope>
    <source>
        <strain evidence="2 3">ICMP 3402</strain>
    </source>
</reference>
<accession>A0AB37RC39</accession>
<dbReference type="Proteomes" id="UP000271817">
    <property type="component" value="Unassembled WGS sequence"/>
</dbReference>
<comment type="caution">
    <text evidence="2">The sequence shown here is derived from an EMBL/GenBank/DDBJ whole genome shotgun (WGS) entry which is preliminary data.</text>
</comment>
<evidence type="ECO:0000313" key="3">
    <source>
        <dbReference type="Proteomes" id="UP000271817"/>
    </source>
</evidence>
<dbReference type="Pfam" id="PF13640">
    <property type="entry name" value="2OG-FeII_Oxy_3"/>
    <property type="match status" value="1"/>
</dbReference>
<evidence type="ECO:0000259" key="1">
    <source>
        <dbReference type="Pfam" id="PF13640"/>
    </source>
</evidence>
<organism evidence="2 3">
    <name type="scientific">Pseudomonas amygdali pv. lachrymans</name>
    <name type="common">Pseudomonas syringae pv. lachrymans</name>
    <dbReference type="NCBI Taxonomy" id="53707"/>
    <lineage>
        <taxon>Bacteria</taxon>
        <taxon>Pseudomonadati</taxon>
        <taxon>Pseudomonadota</taxon>
        <taxon>Gammaproteobacteria</taxon>
        <taxon>Pseudomonadales</taxon>
        <taxon>Pseudomonadaceae</taxon>
        <taxon>Pseudomonas</taxon>
        <taxon>Pseudomonas amygdali</taxon>
    </lineage>
</organism>
<evidence type="ECO:0000313" key="2">
    <source>
        <dbReference type="EMBL" id="RMU20416.1"/>
    </source>
</evidence>
<name>A0AB37RC39_PSEAV</name>
<sequence length="346" mass="39328">MCANLFSLFLSFVVFTTFGNRLGNHFPQPKNVSKVGAFPKPHKMLTQEAFESYAKMPDNMTIHTANVDQGREMDVTEIAAMLVKRLDSLQHEIRQQWNNPEGTHTRHFVVDGLLTDDMAQDIYDAFPKAADGFFDRQSFREKKKTMTDLSDFPEILSNITYAIQHPDVVAKVSELVGFERITPDPSLYAGGLSMMFKGDFLNPHIDDSHDGTRNLYRRLNLLYYVTPNWSLENGGNFELWDHKVKTQKTVVSEFNRLVVMETNKDSWHSVSGVRADTARCCVSNYYFSEVSPDDHDYFHVTSFSGRPEETGRRLLGVVDNGLRNIVSKVLGKGRGRNLVNKTGDKA</sequence>
<protein>
    <recommendedName>
        <fullName evidence="1">Prolyl 4-hydroxylase alpha subunit Fe(2+) 2OG dioxygenase domain-containing protein</fullName>
    </recommendedName>
</protein>
<dbReference type="Gene3D" id="2.60.120.620">
    <property type="entry name" value="q2cbj1_9rhob like domain"/>
    <property type="match status" value="1"/>
</dbReference>
<proteinExistence type="predicted"/>
<dbReference type="AlphaFoldDB" id="A0AB37RC39"/>
<dbReference type="EMBL" id="RBTW01000119">
    <property type="protein sequence ID" value="RMU20416.1"/>
    <property type="molecule type" value="Genomic_DNA"/>
</dbReference>
<gene>
    <name evidence="2" type="ORF">ALP33_101072</name>
</gene>
<feature type="domain" description="Prolyl 4-hydroxylase alpha subunit Fe(2+) 2OG dioxygenase" evidence="1">
    <location>
        <begin position="195"/>
        <end position="286"/>
    </location>
</feature>